<dbReference type="EMBL" id="CP014223">
    <property type="protein sequence ID" value="AMJ40959.1"/>
    <property type="molecule type" value="Genomic_DNA"/>
</dbReference>
<evidence type="ECO:0000313" key="3">
    <source>
        <dbReference type="EMBL" id="SHE59786.1"/>
    </source>
</evidence>
<organism evidence="3 5">
    <name type="scientific">Anaerotignum propionicum DSM 1682</name>
    <dbReference type="NCBI Taxonomy" id="991789"/>
    <lineage>
        <taxon>Bacteria</taxon>
        <taxon>Bacillati</taxon>
        <taxon>Bacillota</taxon>
        <taxon>Clostridia</taxon>
        <taxon>Lachnospirales</taxon>
        <taxon>Anaerotignaceae</taxon>
        <taxon>Anaerotignum</taxon>
    </lineage>
</organism>
<proteinExistence type="predicted"/>
<dbReference type="SUPFAM" id="SSF81593">
    <property type="entry name" value="Nucleotidyltransferase substrate binding subunit/domain"/>
    <property type="match status" value="1"/>
</dbReference>
<name>A0A0X1U7P2_ANAPI</name>
<dbReference type="RefSeq" id="WP_066049397.1">
    <property type="nucleotide sequence ID" value="NZ_CP014223.1"/>
</dbReference>
<dbReference type="Pfam" id="PF08780">
    <property type="entry name" value="NTase_sub_bind"/>
    <property type="match status" value="1"/>
</dbReference>
<accession>A0A0X1U7P2</accession>
<dbReference type="Gene3D" id="1.20.120.330">
    <property type="entry name" value="Nucleotidyltransferases domain 2"/>
    <property type="match status" value="1"/>
</dbReference>
<dbReference type="AlphaFoldDB" id="A0A0X1U7P2"/>
<keyword evidence="1" id="KW-0175">Coiled coil</keyword>
<dbReference type="NCBIfam" id="TIGR01987">
    <property type="entry name" value="HI0074"/>
    <property type="match status" value="1"/>
</dbReference>
<evidence type="ECO:0000313" key="4">
    <source>
        <dbReference type="Proteomes" id="UP000068026"/>
    </source>
</evidence>
<reference evidence="3" key="3">
    <citation type="submission" date="2016-11" db="EMBL/GenBank/DDBJ databases">
        <authorList>
            <person name="Varghese N."/>
            <person name="Submissions S."/>
        </authorList>
    </citation>
    <scope>NUCLEOTIDE SEQUENCE</scope>
    <source>
        <strain evidence="3">DSM 1682</strain>
    </source>
</reference>
<gene>
    <name evidence="2" type="ORF">CPRO_13660</name>
    <name evidence="3" type="ORF">SAMN02745151_01177</name>
</gene>
<evidence type="ECO:0000256" key="1">
    <source>
        <dbReference type="SAM" id="Coils"/>
    </source>
</evidence>
<sequence>MSNFQKKAENFEKSVSRLQEALEEYNLNKSTTVRDGAIQRFEFSVELAWKTAREYLIEQGFLDLNSPKTVMREAYSYKIINDERTWIQILNDRNLTSHVYDEKTADEIFVRICTSHMQALKELSEYFSEN</sequence>
<dbReference type="InterPro" id="IPR010235">
    <property type="entry name" value="HepT"/>
</dbReference>
<dbReference type="KEGG" id="cpro:CPRO_13660"/>
<reference evidence="4" key="2">
    <citation type="submission" date="2016-01" db="EMBL/GenBank/DDBJ databases">
        <authorList>
            <person name="Poehlein A."/>
            <person name="Schlien K."/>
            <person name="Gottschalk G."/>
            <person name="Buckel W."/>
            <person name="Daniel R."/>
        </authorList>
    </citation>
    <scope>NUCLEOTIDE SEQUENCE [LARGE SCALE GENOMIC DNA]</scope>
    <source>
        <strain evidence="4">X2</strain>
    </source>
</reference>
<dbReference type="Proteomes" id="UP000068026">
    <property type="component" value="Chromosome"/>
</dbReference>
<reference evidence="5" key="4">
    <citation type="submission" date="2016-11" db="EMBL/GenBank/DDBJ databases">
        <authorList>
            <person name="Jaros S."/>
            <person name="Januszkiewicz K."/>
            <person name="Wedrychowicz H."/>
        </authorList>
    </citation>
    <scope>NUCLEOTIDE SEQUENCE [LARGE SCALE GENOMIC DNA]</scope>
    <source>
        <strain evidence="5">DSM 1682</strain>
    </source>
</reference>
<protein>
    <submittedName>
        <fullName evidence="2">Nucleotidyltransferase substrate binding protein like protein</fullName>
    </submittedName>
    <submittedName>
        <fullName evidence="3">Nucleotidyltransferase substrate binding protein, HI0074 family</fullName>
    </submittedName>
</protein>
<dbReference type="EMBL" id="FQUA01000004">
    <property type="protein sequence ID" value="SHE59786.1"/>
    <property type="molecule type" value="Genomic_DNA"/>
</dbReference>
<reference evidence="2 4" key="1">
    <citation type="journal article" date="2016" name="Genome Announc.">
        <title>Complete Genome Sequence of the Amino Acid-Fermenting Clostridium propionicum X2 (DSM 1682).</title>
        <authorList>
            <person name="Poehlein A."/>
            <person name="Schlien K."/>
            <person name="Chowdhury N.P."/>
            <person name="Gottschalk G."/>
            <person name="Buckel W."/>
            <person name="Daniel R."/>
        </authorList>
    </citation>
    <scope>NUCLEOTIDE SEQUENCE [LARGE SCALE GENOMIC DNA]</scope>
    <source>
        <strain evidence="2 4">X2</strain>
    </source>
</reference>
<evidence type="ECO:0000313" key="2">
    <source>
        <dbReference type="EMBL" id="AMJ40959.1"/>
    </source>
</evidence>
<keyword evidence="4" id="KW-1185">Reference proteome</keyword>
<dbReference type="Proteomes" id="UP000184204">
    <property type="component" value="Unassembled WGS sequence"/>
</dbReference>
<feature type="coiled-coil region" evidence="1">
    <location>
        <begin position="1"/>
        <end position="28"/>
    </location>
</feature>
<evidence type="ECO:0000313" key="5">
    <source>
        <dbReference type="Proteomes" id="UP000184204"/>
    </source>
</evidence>